<dbReference type="EMBL" id="KK121029">
    <property type="protein sequence ID" value="KFM79612.1"/>
    <property type="molecule type" value="Genomic_DNA"/>
</dbReference>
<feature type="transmembrane region" description="Helical" evidence="8">
    <location>
        <begin position="162"/>
        <end position="183"/>
    </location>
</feature>
<dbReference type="InterPro" id="IPR050549">
    <property type="entry name" value="MFS_Trehalose_Transporter"/>
</dbReference>
<dbReference type="PROSITE" id="PS00217">
    <property type="entry name" value="SUGAR_TRANSPORT_2"/>
    <property type="match status" value="1"/>
</dbReference>
<evidence type="ECO:0000259" key="9">
    <source>
        <dbReference type="PROSITE" id="PS50850"/>
    </source>
</evidence>
<dbReference type="Proteomes" id="UP000054359">
    <property type="component" value="Unassembled WGS sequence"/>
</dbReference>
<accession>A0A087UQH3</accession>
<evidence type="ECO:0000256" key="4">
    <source>
        <dbReference type="ARBA" id="ARBA00022989"/>
    </source>
</evidence>
<dbReference type="STRING" id="407821.A0A087UQH3"/>
<keyword evidence="11" id="KW-1185">Reference proteome</keyword>
<gene>
    <name evidence="10" type="ORF">X975_03802</name>
</gene>
<organism evidence="10 11">
    <name type="scientific">Stegodyphus mimosarum</name>
    <name type="common">African social velvet spider</name>
    <dbReference type="NCBI Taxonomy" id="407821"/>
    <lineage>
        <taxon>Eukaryota</taxon>
        <taxon>Metazoa</taxon>
        <taxon>Ecdysozoa</taxon>
        <taxon>Arthropoda</taxon>
        <taxon>Chelicerata</taxon>
        <taxon>Arachnida</taxon>
        <taxon>Araneae</taxon>
        <taxon>Araneomorphae</taxon>
        <taxon>Entelegynae</taxon>
        <taxon>Eresoidea</taxon>
        <taxon>Eresidae</taxon>
        <taxon>Stegodyphus</taxon>
    </lineage>
</organism>
<dbReference type="PROSITE" id="PS50850">
    <property type="entry name" value="MFS"/>
    <property type="match status" value="1"/>
</dbReference>
<reference evidence="10 11" key="1">
    <citation type="submission" date="2013-11" db="EMBL/GenBank/DDBJ databases">
        <title>Genome sequencing of Stegodyphus mimosarum.</title>
        <authorList>
            <person name="Bechsgaard J."/>
        </authorList>
    </citation>
    <scope>NUCLEOTIDE SEQUENCE [LARGE SCALE GENOMIC DNA]</scope>
</reference>
<feature type="transmembrane region" description="Helical" evidence="8">
    <location>
        <begin position="306"/>
        <end position="324"/>
    </location>
</feature>
<evidence type="ECO:0000256" key="1">
    <source>
        <dbReference type="ARBA" id="ARBA00004651"/>
    </source>
</evidence>
<dbReference type="OrthoDB" id="6612291at2759"/>
<dbReference type="AlphaFoldDB" id="A0A087UQH3"/>
<comment type="subcellular location">
    <subcellularLocation>
        <location evidence="1">Cell membrane</location>
        <topology evidence="1">Multi-pass membrane protein</topology>
    </subcellularLocation>
</comment>
<evidence type="ECO:0000313" key="10">
    <source>
        <dbReference type="EMBL" id="KFM79612.1"/>
    </source>
</evidence>
<feature type="transmembrane region" description="Helical" evidence="8">
    <location>
        <begin position="105"/>
        <end position="123"/>
    </location>
</feature>
<dbReference type="Gene3D" id="1.20.1250.20">
    <property type="entry name" value="MFS general substrate transporter like domains"/>
    <property type="match status" value="1"/>
</dbReference>
<evidence type="ECO:0000256" key="8">
    <source>
        <dbReference type="SAM" id="Phobius"/>
    </source>
</evidence>
<dbReference type="GO" id="GO:0022857">
    <property type="term" value="F:transmembrane transporter activity"/>
    <property type="evidence" value="ECO:0007669"/>
    <property type="project" value="InterPro"/>
</dbReference>
<keyword evidence="2" id="KW-1003">Cell membrane</keyword>
<evidence type="ECO:0000256" key="3">
    <source>
        <dbReference type="ARBA" id="ARBA00022692"/>
    </source>
</evidence>
<dbReference type="GO" id="GO:0005886">
    <property type="term" value="C:plasma membrane"/>
    <property type="evidence" value="ECO:0007669"/>
    <property type="project" value="UniProtKB-SubCell"/>
</dbReference>
<name>A0A087UQH3_STEMI</name>
<feature type="non-terminal residue" evidence="10">
    <location>
        <position position="489"/>
    </location>
</feature>
<feature type="transmembrane region" description="Helical" evidence="8">
    <location>
        <begin position="129"/>
        <end position="150"/>
    </location>
</feature>
<proteinExistence type="inferred from homology"/>
<dbReference type="FunFam" id="1.20.1250.20:FF:000055">
    <property type="entry name" value="Facilitated trehalose transporter Tret1-2 homolog"/>
    <property type="match status" value="1"/>
</dbReference>
<feature type="transmembrane region" description="Helical" evidence="8">
    <location>
        <begin position="336"/>
        <end position="357"/>
    </location>
</feature>
<feature type="transmembrane region" description="Helical" evidence="8">
    <location>
        <begin position="369"/>
        <end position="394"/>
    </location>
</feature>
<keyword evidence="6" id="KW-0325">Glycoprotein</keyword>
<keyword evidence="4 8" id="KW-1133">Transmembrane helix</keyword>
<dbReference type="PANTHER" id="PTHR48021:SF1">
    <property type="entry name" value="GH07001P-RELATED"/>
    <property type="match status" value="1"/>
</dbReference>
<feature type="transmembrane region" description="Helical" evidence="8">
    <location>
        <begin position="271"/>
        <end position="294"/>
    </location>
</feature>
<dbReference type="InterPro" id="IPR005829">
    <property type="entry name" value="Sugar_transporter_CS"/>
</dbReference>
<evidence type="ECO:0000256" key="6">
    <source>
        <dbReference type="ARBA" id="ARBA00023180"/>
    </source>
</evidence>
<dbReference type="SUPFAM" id="SSF103473">
    <property type="entry name" value="MFS general substrate transporter"/>
    <property type="match status" value="1"/>
</dbReference>
<dbReference type="PANTHER" id="PTHR48021">
    <property type="match status" value="1"/>
</dbReference>
<dbReference type="InterPro" id="IPR036259">
    <property type="entry name" value="MFS_trans_sf"/>
</dbReference>
<dbReference type="InterPro" id="IPR020846">
    <property type="entry name" value="MFS_dom"/>
</dbReference>
<dbReference type="InterPro" id="IPR003663">
    <property type="entry name" value="Sugar/inositol_transpt"/>
</dbReference>
<dbReference type="Pfam" id="PF00083">
    <property type="entry name" value="Sugar_tr"/>
    <property type="match status" value="1"/>
</dbReference>
<evidence type="ECO:0000256" key="5">
    <source>
        <dbReference type="ARBA" id="ARBA00023136"/>
    </source>
</evidence>
<sequence length="489" mass="53887">MSVQEEKLYTLNKNHGTAESIPLVKTLKLGKTHLAAMAALLNIVGLGMVSGFSAPGTADMKRPGSRFTNITNSQVTWIASLPSITAIFGNLFSGYFSLKLGRKAVLMYVSGPYLASWLIIAYAPSIHWIYVGRLLSGLCIGACSVAVPAYVIEIATIEIRGLLGSCFQLYYAIGVLVMMSFGIILRWSWLAITGALITAVASLLMYFMPESPAWLLSKGRDSEAFESIRFLKGRHFDSIQEYSATVDHIAEETLKTISIQEFQEPQLYKPVVLAIALMFFQQFSGVSALMAYTVEIFEHAESSLDPSIAAAVIAVVQVIATLIGSTLMDKAGRRKLYLVSGVFITVGLLILGVYGIIYKKYVLNQTVFGWIPLAGFIIFVASFSLGFGPIPYLMTPEFVPVHSRSAVLAIAGIFSSAFLFIVTKTFDDLRTFVSDYGVYWVYGFFSLLGCLFCWLCLPETKQKSIREIQQSFLSDIDKEQDFISSYEAI</sequence>
<feature type="transmembrane region" description="Helical" evidence="8">
    <location>
        <begin position="34"/>
        <end position="55"/>
    </location>
</feature>
<feature type="transmembrane region" description="Helical" evidence="8">
    <location>
        <begin position="189"/>
        <end position="208"/>
    </location>
</feature>
<protein>
    <submittedName>
        <fullName evidence="10">Facilitated trehalose transporter Tret1</fullName>
    </submittedName>
</protein>
<feature type="domain" description="Major facilitator superfamily (MFS) profile" evidence="9">
    <location>
        <begin position="31"/>
        <end position="461"/>
    </location>
</feature>
<keyword evidence="3 8" id="KW-0812">Transmembrane</keyword>
<comment type="similarity">
    <text evidence="7">Belongs to the major facilitator superfamily. Sugar transporter (TC 2.A.1.1) family. Trehalose transporter subfamily.</text>
</comment>
<dbReference type="OMA" id="HNMAMLL"/>
<dbReference type="PRINTS" id="PR00171">
    <property type="entry name" value="SUGRTRNSPORT"/>
</dbReference>
<feature type="transmembrane region" description="Helical" evidence="8">
    <location>
        <begin position="406"/>
        <end position="426"/>
    </location>
</feature>
<evidence type="ECO:0000313" key="11">
    <source>
        <dbReference type="Proteomes" id="UP000054359"/>
    </source>
</evidence>
<dbReference type="InterPro" id="IPR005828">
    <property type="entry name" value="MFS_sugar_transport-like"/>
</dbReference>
<feature type="transmembrane region" description="Helical" evidence="8">
    <location>
        <begin position="438"/>
        <end position="457"/>
    </location>
</feature>
<evidence type="ECO:0000256" key="2">
    <source>
        <dbReference type="ARBA" id="ARBA00022475"/>
    </source>
</evidence>
<feature type="transmembrane region" description="Helical" evidence="8">
    <location>
        <begin position="75"/>
        <end position="98"/>
    </location>
</feature>
<keyword evidence="5 8" id="KW-0472">Membrane</keyword>
<dbReference type="PROSITE" id="PS00216">
    <property type="entry name" value="SUGAR_TRANSPORT_1"/>
    <property type="match status" value="1"/>
</dbReference>
<evidence type="ECO:0000256" key="7">
    <source>
        <dbReference type="ARBA" id="ARBA00024348"/>
    </source>
</evidence>